<dbReference type="KEGG" id="ehx:EMIHUDRAFT_461763"/>
<keyword evidence="7" id="KW-1185">Reference proteome</keyword>
<dbReference type="GO" id="GO:0006606">
    <property type="term" value="P:protein import into nucleus"/>
    <property type="evidence" value="ECO:0007669"/>
    <property type="project" value="TreeGrafter"/>
</dbReference>
<dbReference type="PANTHER" id="PTHR11225:SF4">
    <property type="entry name" value="NUCLEAR PORE COMPLEX PROTEIN NUP93"/>
    <property type="match status" value="1"/>
</dbReference>
<dbReference type="STRING" id="2903.R1D4N1"/>
<reference evidence="6" key="2">
    <citation type="submission" date="2024-10" db="UniProtKB">
        <authorList>
            <consortium name="EnsemblProtists"/>
        </authorList>
    </citation>
    <scope>IDENTIFICATION</scope>
</reference>
<keyword evidence="4" id="KW-0906">Nuclear pore complex</keyword>
<accession>A0A0D3IE15</accession>
<dbReference type="eggNOG" id="KOG2168">
    <property type="taxonomic scope" value="Eukaryota"/>
</dbReference>
<evidence type="ECO:0000256" key="5">
    <source>
        <dbReference type="SAM" id="MobiDB-lite"/>
    </source>
</evidence>
<keyword evidence="4" id="KW-0813">Transport</keyword>
<evidence type="ECO:0000256" key="2">
    <source>
        <dbReference type="ARBA" id="ARBA00010186"/>
    </source>
</evidence>
<dbReference type="GO" id="GO:0016973">
    <property type="term" value="P:poly(A)+ mRNA export from nucleus"/>
    <property type="evidence" value="ECO:0007669"/>
    <property type="project" value="TreeGrafter"/>
</dbReference>
<keyword evidence="3 4" id="KW-0539">Nucleus</keyword>
<evidence type="ECO:0000313" key="7">
    <source>
        <dbReference type="Proteomes" id="UP000013827"/>
    </source>
</evidence>
<evidence type="ECO:0000313" key="6">
    <source>
        <dbReference type="EnsemblProtists" id="EOD09500"/>
    </source>
</evidence>
<dbReference type="GO" id="GO:0017056">
    <property type="term" value="F:structural constituent of nuclear pore"/>
    <property type="evidence" value="ECO:0007669"/>
    <property type="project" value="InterPro"/>
</dbReference>
<feature type="region of interest" description="Disordered" evidence="5">
    <location>
        <begin position="195"/>
        <end position="215"/>
    </location>
</feature>
<keyword evidence="4" id="KW-0472">Membrane</keyword>
<keyword evidence="4" id="KW-0653">Protein transport</keyword>
<comment type="similarity">
    <text evidence="2 4">Belongs to the nucleoporin interacting component (NIC) family.</text>
</comment>
<dbReference type="PaxDb" id="2903-EOD09500"/>
<dbReference type="RefSeq" id="XP_005761929.1">
    <property type="nucleotide sequence ID" value="XM_005761872.1"/>
</dbReference>
<evidence type="ECO:0000256" key="4">
    <source>
        <dbReference type="RuleBase" id="RU364035"/>
    </source>
</evidence>
<dbReference type="Proteomes" id="UP000013827">
    <property type="component" value="Unassembled WGS sequence"/>
</dbReference>
<reference evidence="7" key="1">
    <citation type="journal article" date="2013" name="Nature">
        <title>Pan genome of the phytoplankton Emiliania underpins its global distribution.</title>
        <authorList>
            <person name="Read B.A."/>
            <person name="Kegel J."/>
            <person name="Klute M.J."/>
            <person name="Kuo A."/>
            <person name="Lefebvre S.C."/>
            <person name="Maumus F."/>
            <person name="Mayer C."/>
            <person name="Miller J."/>
            <person name="Monier A."/>
            <person name="Salamov A."/>
            <person name="Young J."/>
            <person name="Aguilar M."/>
            <person name="Claverie J.M."/>
            <person name="Frickenhaus S."/>
            <person name="Gonzalez K."/>
            <person name="Herman E.K."/>
            <person name="Lin Y.C."/>
            <person name="Napier J."/>
            <person name="Ogata H."/>
            <person name="Sarno A.F."/>
            <person name="Shmutz J."/>
            <person name="Schroeder D."/>
            <person name="de Vargas C."/>
            <person name="Verret F."/>
            <person name="von Dassow P."/>
            <person name="Valentin K."/>
            <person name="Van de Peer Y."/>
            <person name="Wheeler G."/>
            <person name="Dacks J.B."/>
            <person name="Delwiche C.F."/>
            <person name="Dyhrman S.T."/>
            <person name="Glockner G."/>
            <person name="John U."/>
            <person name="Richards T."/>
            <person name="Worden A.Z."/>
            <person name="Zhang X."/>
            <person name="Grigoriev I.V."/>
            <person name="Allen A.E."/>
            <person name="Bidle K."/>
            <person name="Borodovsky M."/>
            <person name="Bowler C."/>
            <person name="Brownlee C."/>
            <person name="Cock J.M."/>
            <person name="Elias M."/>
            <person name="Gladyshev V.N."/>
            <person name="Groth M."/>
            <person name="Guda C."/>
            <person name="Hadaegh A."/>
            <person name="Iglesias-Rodriguez M.D."/>
            <person name="Jenkins J."/>
            <person name="Jones B.M."/>
            <person name="Lawson T."/>
            <person name="Leese F."/>
            <person name="Lindquist E."/>
            <person name="Lobanov A."/>
            <person name="Lomsadze A."/>
            <person name="Malik S.B."/>
            <person name="Marsh M.E."/>
            <person name="Mackinder L."/>
            <person name="Mock T."/>
            <person name="Mueller-Roeber B."/>
            <person name="Pagarete A."/>
            <person name="Parker M."/>
            <person name="Probert I."/>
            <person name="Quesneville H."/>
            <person name="Raines C."/>
            <person name="Rensing S.A."/>
            <person name="Riano-Pachon D.M."/>
            <person name="Richier S."/>
            <person name="Rokitta S."/>
            <person name="Shiraiwa Y."/>
            <person name="Soanes D.M."/>
            <person name="van der Giezen M."/>
            <person name="Wahlund T.M."/>
            <person name="Williams B."/>
            <person name="Wilson W."/>
            <person name="Wolfe G."/>
            <person name="Wurch L.L."/>
        </authorList>
    </citation>
    <scope>NUCLEOTIDE SEQUENCE</scope>
</reference>
<keyword evidence="4" id="KW-0509">mRNA transport</keyword>
<comment type="subcellular location">
    <subcellularLocation>
        <location evidence="1">Nucleus envelope</location>
    </subcellularLocation>
    <subcellularLocation>
        <location evidence="4">Nucleus</location>
        <location evidence="4">Nuclear pore complex</location>
    </subcellularLocation>
</comment>
<dbReference type="PANTHER" id="PTHR11225">
    <property type="entry name" value="NUCLEAR PORE COMPLEX PROTEIN NUP93 NUCLEOPORIN NUP93 DEAD EYE PROTEIN"/>
    <property type="match status" value="1"/>
</dbReference>
<dbReference type="GeneID" id="17255682"/>
<dbReference type="HOGENOM" id="CLU_409727_0_0_1"/>
<evidence type="ECO:0000256" key="1">
    <source>
        <dbReference type="ARBA" id="ARBA00004259"/>
    </source>
</evidence>
<name>A0A0D3IE15_EMIH1</name>
<proteinExistence type="inferred from homology"/>
<dbReference type="InterPro" id="IPR007231">
    <property type="entry name" value="Nucleoporin_int_Nup93/Nic96"/>
</dbReference>
<keyword evidence="4" id="KW-0811">Translocation</keyword>
<sequence length="671" mass="69148">MDDPLLQGARALQASIAGEGLRLPPVSRSLQQIEDETRALASVAARAPAATAMAYRFLAQQGIDADGLDAATLDMAVDEASADLPAFGGGADATAVDAPACDVDSLLAREQCRALVESVRRAGELVTARYDAAYWSSFEEAWGGTREQLLRDASALGAPPPAVPPTVAQPGAAAAAAAPMRSRSDTARELAYGGTARPLLHPGGGSRALPADEGPYRSTDAALRLSLLRGALSHFGEQARDELRARVAASAGAARRGGEPGIEFEAAAALRLERGLDAPTAQPPPQRVTLAGGDDAPFWPLLYLCLRCADYAAAARVSAAAAAEGAVPPRLSALLAAAAADGSATAGAGVSGGGMSRLVLAAQEEYWRGAAQMEPHARLVYASVAAPDAAISAREIAPERERTVEDWLWHKLSAAHALLAASLPPPASAGGHPPAGGSQDALGSLQRLVYGSYGETYFNAGGGSPLLYAGVLLATQQFERAVAVLAAVPHLRQEAVHFGLALQHEGLLAVAQQKLADSSLLVGTSPSPSLALPPLVAQHVGEWASEGVDASRAAIGYLWLLRGPAAQRQELCIQLLLGCGKPEALLPRSGLSHIAEADYRELLRAARLCADAAAFAREWRESHPQEASAHGAPLFALLSIAQLLEGAEAWRAASKGLPAAGPRGATDAIAM</sequence>
<dbReference type="AlphaFoldDB" id="A0A0D3IE15"/>
<dbReference type="Pfam" id="PF04097">
    <property type="entry name" value="Nic96"/>
    <property type="match status" value="1"/>
</dbReference>
<dbReference type="GO" id="GO:0005643">
    <property type="term" value="C:nuclear pore"/>
    <property type="evidence" value="ECO:0007669"/>
    <property type="project" value="UniProtKB-SubCell"/>
</dbReference>
<organism evidence="6 7">
    <name type="scientific">Emiliania huxleyi (strain CCMP1516)</name>
    <dbReference type="NCBI Taxonomy" id="280463"/>
    <lineage>
        <taxon>Eukaryota</taxon>
        <taxon>Haptista</taxon>
        <taxon>Haptophyta</taxon>
        <taxon>Prymnesiophyceae</taxon>
        <taxon>Isochrysidales</taxon>
        <taxon>Noelaerhabdaceae</taxon>
        <taxon>Emiliania</taxon>
    </lineage>
</organism>
<dbReference type="EnsemblProtists" id="EOD09500">
    <property type="protein sequence ID" value="EOD09500"/>
    <property type="gene ID" value="EMIHUDRAFT_461763"/>
</dbReference>
<evidence type="ECO:0000256" key="3">
    <source>
        <dbReference type="ARBA" id="ARBA00023242"/>
    </source>
</evidence>
<protein>
    <recommendedName>
        <fullName evidence="4">Nuclear pore protein</fullName>
    </recommendedName>
</protein>